<evidence type="ECO:0000313" key="2">
    <source>
        <dbReference type="EMBL" id="UOO88196.1"/>
    </source>
</evidence>
<dbReference type="Proteomes" id="UP000832011">
    <property type="component" value="Chromosome"/>
</dbReference>
<dbReference type="EMBL" id="CP091511">
    <property type="protein sequence ID" value="UOO88196.1"/>
    <property type="molecule type" value="Genomic_DNA"/>
</dbReference>
<keyword evidence="1" id="KW-0812">Transmembrane</keyword>
<feature type="transmembrane region" description="Helical" evidence="1">
    <location>
        <begin position="69"/>
        <end position="87"/>
    </location>
</feature>
<evidence type="ECO:0000313" key="3">
    <source>
        <dbReference type="Proteomes" id="UP000832011"/>
    </source>
</evidence>
<organism evidence="2 3">
    <name type="scientific">Vitreoscilla massiliensis</name>
    <dbReference type="NCBI Taxonomy" id="1689272"/>
    <lineage>
        <taxon>Bacteria</taxon>
        <taxon>Pseudomonadati</taxon>
        <taxon>Pseudomonadota</taxon>
        <taxon>Betaproteobacteria</taxon>
        <taxon>Neisseriales</taxon>
        <taxon>Neisseriaceae</taxon>
        <taxon>Vitreoscilla</taxon>
    </lineage>
</organism>
<dbReference type="RefSeq" id="WP_058356373.1">
    <property type="nucleotide sequence ID" value="NZ_CABKVG010000009.1"/>
</dbReference>
<feature type="transmembrane region" description="Helical" evidence="1">
    <location>
        <begin position="12"/>
        <end position="30"/>
    </location>
</feature>
<reference evidence="2 3" key="1">
    <citation type="journal article" date="2022" name="Res Sq">
        <title>Evolution of multicellular longitudinally dividing oral cavity symbionts (Neisseriaceae).</title>
        <authorList>
            <person name="Nyongesa S."/>
            <person name="Weber P."/>
            <person name="Bernet E."/>
            <person name="Pullido F."/>
            <person name="Nieckarz M."/>
            <person name="Delaby M."/>
            <person name="Nieves C."/>
            <person name="Viehboeck T."/>
            <person name="Krause N."/>
            <person name="Rivera-Millot A."/>
            <person name="Nakamura A."/>
            <person name="Vischer N."/>
            <person name="VanNieuwenhze M."/>
            <person name="Brun Y."/>
            <person name="Cava F."/>
            <person name="Bulgheresi S."/>
            <person name="Veyrier F."/>
        </authorList>
    </citation>
    <scope>NUCLEOTIDE SEQUENCE [LARGE SCALE GENOMIC DNA]</scope>
    <source>
        <strain evidence="2 3">SN4</strain>
    </source>
</reference>
<proteinExistence type="predicted"/>
<accession>A0ABY4DXF0</accession>
<protein>
    <submittedName>
        <fullName evidence="2">Uncharacterized protein</fullName>
    </submittedName>
</protein>
<name>A0ABY4DXF0_9NEIS</name>
<keyword evidence="3" id="KW-1185">Reference proteome</keyword>
<keyword evidence="1" id="KW-1133">Transmembrane helix</keyword>
<sequence>MKLYLQQLLLRLLISAAVGVMSAPILNIIFEDLRKPDFTTHPTPYRYHQPDPTWLSRALDWIPSPFSDTGIGISMACVGIYVLAWMLNVRLFKVFVIVASLYSLPISILALDITFSTVLLFLPYLTLFAFTLYLIKWHLSSPVSESQSQTDEQQAHDTLS</sequence>
<keyword evidence="1" id="KW-0472">Membrane</keyword>
<gene>
    <name evidence="2" type="ORF">LVJ82_11940</name>
</gene>
<evidence type="ECO:0000256" key="1">
    <source>
        <dbReference type="SAM" id="Phobius"/>
    </source>
</evidence>
<feature type="transmembrane region" description="Helical" evidence="1">
    <location>
        <begin position="117"/>
        <end position="135"/>
    </location>
</feature>